<dbReference type="Pfam" id="PF16036">
    <property type="entry name" value="Chalcone_3"/>
    <property type="match status" value="1"/>
</dbReference>
<keyword evidence="1" id="KW-0812">Transmembrane</keyword>
<organism evidence="3 4">
    <name type="scientific">Pseudomonas fluorescens</name>
    <dbReference type="NCBI Taxonomy" id="294"/>
    <lineage>
        <taxon>Bacteria</taxon>
        <taxon>Pseudomonadati</taxon>
        <taxon>Pseudomonadota</taxon>
        <taxon>Gammaproteobacteria</taxon>
        <taxon>Pseudomonadales</taxon>
        <taxon>Pseudomonadaceae</taxon>
        <taxon>Pseudomonas</taxon>
    </lineage>
</organism>
<feature type="transmembrane region" description="Helical" evidence="1">
    <location>
        <begin position="6"/>
        <end position="27"/>
    </location>
</feature>
<evidence type="ECO:0000313" key="3">
    <source>
        <dbReference type="EMBL" id="VVO22981.1"/>
    </source>
</evidence>
<gene>
    <name evidence="3" type="ORF">PS718_04366</name>
</gene>
<dbReference type="InterPro" id="IPR016087">
    <property type="entry name" value="Chalcone_isomerase"/>
</dbReference>
<dbReference type="Proteomes" id="UP000325375">
    <property type="component" value="Unassembled WGS sequence"/>
</dbReference>
<name>A0A5E7E888_PSEFL</name>
<evidence type="ECO:0000259" key="2">
    <source>
        <dbReference type="Pfam" id="PF16036"/>
    </source>
</evidence>
<keyword evidence="1" id="KW-0472">Membrane</keyword>
<accession>A0A5E7E888</accession>
<dbReference type="AlphaFoldDB" id="A0A5E7E888"/>
<feature type="domain" description="Chalcone isomerase" evidence="2">
    <location>
        <begin position="78"/>
        <end position="207"/>
    </location>
</feature>
<evidence type="ECO:0000256" key="1">
    <source>
        <dbReference type="SAM" id="Phobius"/>
    </source>
</evidence>
<keyword evidence="1" id="KW-1133">Transmembrane helix</keyword>
<evidence type="ECO:0000313" key="4">
    <source>
        <dbReference type="Proteomes" id="UP000325375"/>
    </source>
</evidence>
<proteinExistence type="predicted"/>
<sequence length="210" mass="23591">MLQMCAVFVYKIFDVVLGYALIIRANAGVDAAMNRTLRLWRGCCGIGLWALLATPAWANWQDAVPGAQIIGRGEFSVFGFDVYNARLWSASRPLTDGQPFALELIYQRNISRDDLVQASVDEIKRLAGNTISPAQLAAWQVQMRQSFIDVQAGTRITGVYLPGQGARFFVGQQLQHEINDPRFARAFFDIWLDPRTRNPELREQLLGASR</sequence>
<protein>
    <recommendedName>
        <fullName evidence="2">Chalcone isomerase domain-containing protein</fullName>
    </recommendedName>
</protein>
<reference evidence="3 4" key="1">
    <citation type="submission" date="2019-09" db="EMBL/GenBank/DDBJ databases">
        <authorList>
            <person name="Chandra G."/>
            <person name="Truman W A."/>
        </authorList>
    </citation>
    <scope>NUCLEOTIDE SEQUENCE [LARGE SCALE GENOMIC DNA]</scope>
    <source>
        <strain evidence="3">PS718</strain>
    </source>
</reference>
<dbReference type="EMBL" id="CABVHX010000023">
    <property type="protein sequence ID" value="VVO22981.1"/>
    <property type="molecule type" value="Genomic_DNA"/>
</dbReference>